<dbReference type="AlphaFoldDB" id="A0AAD6S120"/>
<accession>A0AAD6S120</accession>
<evidence type="ECO:0000256" key="1">
    <source>
        <dbReference type="SAM" id="SignalP"/>
    </source>
</evidence>
<evidence type="ECO:0000313" key="4">
    <source>
        <dbReference type="Proteomes" id="UP001218188"/>
    </source>
</evidence>
<reference evidence="2" key="1">
    <citation type="submission" date="2023-03" db="EMBL/GenBank/DDBJ databases">
        <title>Massive genome expansion in bonnet fungi (Mycena s.s.) driven by repeated elements and novel gene families across ecological guilds.</title>
        <authorList>
            <consortium name="Lawrence Berkeley National Laboratory"/>
            <person name="Harder C.B."/>
            <person name="Miyauchi S."/>
            <person name="Viragh M."/>
            <person name="Kuo A."/>
            <person name="Thoen E."/>
            <person name="Andreopoulos B."/>
            <person name="Lu D."/>
            <person name="Skrede I."/>
            <person name="Drula E."/>
            <person name="Henrissat B."/>
            <person name="Morin E."/>
            <person name="Kohler A."/>
            <person name="Barry K."/>
            <person name="LaButti K."/>
            <person name="Morin E."/>
            <person name="Salamov A."/>
            <person name="Lipzen A."/>
            <person name="Mereny Z."/>
            <person name="Hegedus B."/>
            <person name="Baldrian P."/>
            <person name="Stursova M."/>
            <person name="Weitz H."/>
            <person name="Taylor A."/>
            <person name="Grigoriev I.V."/>
            <person name="Nagy L.G."/>
            <person name="Martin F."/>
            <person name="Kauserud H."/>
        </authorList>
    </citation>
    <scope>NUCLEOTIDE SEQUENCE</scope>
    <source>
        <strain evidence="2">CBHHK200</strain>
    </source>
</reference>
<keyword evidence="4" id="KW-1185">Reference proteome</keyword>
<name>A0AAD6S120_9AGAR</name>
<evidence type="ECO:0000313" key="2">
    <source>
        <dbReference type="EMBL" id="KAJ7018528.1"/>
    </source>
</evidence>
<evidence type="ECO:0000313" key="3">
    <source>
        <dbReference type="EMBL" id="KAJ7044312.1"/>
    </source>
</evidence>
<feature type="signal peptide" evidence="1">
    <location>
        <begin position="1"/>
        <end position="19"/>
    </location>
</feature>
<organism evidence="2 4">
    <name type="scientific">Mycena alexandri</name>
    <dbReference type="NCBI Taxonomy" id="1745969"/>
    <lineage>
        <taxon>Eukaryota</taxon>
        <taxon>Fungi</taxon>
        <taxon>Dikarya</taxon>
        <taxon>Basidiomycota</taxon>
        <taxon>Agaricomycotina</taxon>
        <taxon>Agaricomycetes</taxon>
        <taxon>Agaricomycetidae</taxon>
        <taxon>Agaricales</taxon>
        <taxon>Marasmiineae</taxon>
        <taxon>Mycenaceae</taxon>
        <taxon>Mycena</taxon>
    </lineage>
</organism>
<feature type="chain" id="PRO_5042441672" evidence="1">
    <location>
        <begin position="20"/>
        <end position="185"/>
    </location>
</feature>
<protein>
    <submittedName>
        <fullName evidence="2">Uncharacterized protein</fullName>
    </submittedName>
</protein>
<keyword evidence="1" id="KW-0732">Signal</keyword>
<sequence length="185" mass="19321">MPSFFKTLIVFVAIASASAKATLPVVGSLDETHCPGGKVTEVSHLDPEGEVVKTTVSCPHGIPSINATALLSSRIDARQNNVCGMGCTPTSCFSPPDPTSVDCDNLILQIQNNPGTFLAGASTTTQYSIGTCTCAFLSGVTQFECNESMAVACRGIQSACSSGPGDCFGPTIQFEKYQINLQFNP</sequence>
<dbReference type="EMBL" id="JARJCM010000337">
    <property type="protein sequence ID" value="KAJ7018528.1"/>
    <property type="molecule type" value="Genomic_DNA"/>
</dbReference>
<comment type="caution">
    <text evidence="2">The sequence shown here is derived from an EMBL/GenBank/DDBJ whole genome shotgun (WGS) entry which is preliminary data.</text>
</comment>
<proteinExistence type="predicted"/>
<dbReference type="Proteomes" id="UP001218188">
    <property type="component" value="Unassembled WGS sequence"/>
</dbReference>
<dbReference type="EMBL" id="JARJCM010000007">
    <property type="protein sequence ID" value="KAJ7044312.1"/>
    <property type="molecule type" value="Genomic_DNA"/>
</dbReference>
<gene>
    <name evidence="2" type="ORF">C8F04DRAFT_1151391</name>
    <name evidence="3" type="ORF">C8F04DRAFT_1228667</name>
</gene>